<protein>
    <submittedName>
        <fullName evidence="3">G-D-S-L family lipolytic protein</fullName>
    </submittedName>
</protein>
<evidence type="ECO:0000313" key="4">
    <source>
        <dbReference type="Proteomes" id="UP000250831"/>
    </source>
</evidence>
<organism evidence="3 4">
    <name type="scientific">Sphingobacterium athyrii</name>
    <dbReference type="NCBI Taxonomy" id="2152717"/>
    <lineage>
        <taxon>Bacteria</taxon>
        <taxon>Pseudomonadati</taxon>
        <taxon>Bacteroidota</taxon>
        <taxon>Sphingobacteriia</taxon>
        <taxon>Sphingobacteriales</taxon>
        <taxon>Sphingobacteriaceae</taxon>
        <taxon>Sphingobacterium</taxon>
    </lineage>
</organism>
<proteinExistence type="predicted"/>
<sequence>MINNSEKMTTINRKYIRQILILFASSVLLTGVLTGFKWISEQDDDKVQIVMFGDSITKGGDWIALLGRGDVKTSGFPGFTTSHLVWLLKENVIDLKPRVCFLEGGINDIGVGIPLDRTKSNYRTLIDGLLEHQIIPVVQSILYQRDNPESKIQVDSMNSYLKAYCQSKGVYYLDINAKLSSSTGLKAQYTIDGTHINQDAYEIWAAEIKNLLDSRLKY</sequence>
<dbReference type="PROSITE" id="PS01098">
    <property type="entry name" value="LIPASE_GDSL_SER"/>
    <property type="match status" value="1"/>
</dbReference>
<accession>A0A363NTQ7</accession>
<dbReference type="SUPFAM" id="SSF52266">
    <property type="entry name" value="SGNH hydrolase"/>
    <property type="match status" value="1"/>
</dbReference>
<keyword evidence="4" id="KW-1185">Reference proteome</keyword>
<evidence type="ECO:0000256" key="1">
    <source>
        <dbReference type="SAM" id="Phobius"/>
    </source>
</evidence>
<dbReference type="InterPro" id="IPR051532">
    <property type="entry name" value="Ester_Hydrolysis_Enzymes"/>
</dbReference>
<keyword evidence="1" id="KW-0812">Transmembrane</keyword>
<dbReference type="Pfam" id="PF13472">
    <property type="entry name" value="Lipase_GDSL_2"/>
    <property type="match status" value="1"/>
</dbReference>
<dbReference type="PANTHER" id="PTHR30383">
    <property type="entry name" value="THIOESTERASE 1/PROTEASE 1/LYSOPHOSPHOLIPASE L1"/>
    <property type="match status" value="1"/>
</dbReference>
<dbReference type="InterPro" id="IPR008265">
    <property type="entry name" value="Lipase_GDSL_AS"/>
</dbReference>
<feature type="transmembrane region" description="Helical" evidence="1">
    <location>
        <begin position="20"/>
        <end position="39"/>
    </location>
</feature>
<dbReference type="GO" id="GO:0006629">
    <property type="term" value="P:lipid metabolic process"/>
    <property type="evidence" value="ECO:0007669"/>
    <property type="project" value="InterPro"/>
</dbReference>
<dbReference type="GO" id="GO:0016298">
    <property type="term" value="F:lipase activity"/>
    <property type="evidence" value="ECO:0007669"/>
    <property type="project" value="InterPro"/>
</dbReference>
<reference evidence="3 4" key="1">
    <citation type="submission" date="2018-04" db="EMBL/GenBank/DDBJ databases">
        <title>Sphingobacterium sp. M46 Genome.</title>
        <authorList>
            <person name="Cheng J."/>
            <person name="Li Y."/>
        </authorList>
    </citation>
    <scope>NUCLEOTIDE SEQUENCE [LARGE SCALE GENOMIC DNA]</scope>
    <source>
        <strain evidence="3 4">M46</strain>
    </source>
</reference>
<dbReference type="Proteomes" id="UP000250831">
    <property type="component" value="Unassembled WGS sequence"/>
</dbReference>
<dbReference type="OrthoDB" id="9790057at2"/>
<comment type="caution">
    <text evidence="3">The sequence shown here is derived from an EMBL/GenBank/DDBJ whole genome shotgun (WGS) entry which is preliminary data.</text>
</comment>
<dbReference type="AlphaFoldDB" id="A0A363NTQ7"/>
<feature type="domain" description="SGNH hydrolase-type esterase" evidence="2">
    <location>
        <begin position="52"/>
        <end position="203"/>
    </location>
</feature>
<evidence type="ECO:0000313" key="3">
    <source>
        <dbReference type="EMBL" id="PUV24130.1"/>
    </source>
</evidence>
<name>A0A363NTQ7_9SPHI</name>
<gene>
    <name evidence="3" type="ORF">DCO56_12220</name>
</gene>
<keyword evidence="1" id="KW-0472">Membrane</keyword>
<keyword evidence="1" id="KW-1133">Transmembrane helix</keyword>
<dbReference type="EMBL" id="QCXX01000003">
    <property type="protein sequence ID" value="PUV24130.1"/>
    <property type="molecule type" value="Genomic_DNA"/>
</dbReference>
<dbReference type="Gene3D" id="3.40.50.1110">
    <property type="entry name" value="SGNH hydrolase"/>
    <property type="match status" value="1"/>
</dbReference>
<dbReference type="InterPro" id="IPR013830">
    <property type="entry name" value="SGNH_hydro"/>
</dbReference>
<evidence type="ECO:0000259" key="2">
    <source>
        <dbReference type="Pfam" id="PF13472"/>
    </source>
</evidence>
<dbReference type="InterPro" id="IPR036514">
    <property type="entry name" value="SGNH_hydro_sf"/>
</dbReference>